<gene>
    <name evidence="1" type="ORF">KI387_039135</name>
</gene>
<dbReference type="AlphaFoldDB" id="A0AA38C7R4"/>
<sequence>GSHRRVKIMKADGTVMKLWSPVHVKESLGDYPDHQIFEADDTHRLSMISRPLSQSAELRPGRLYFLVPLSTQPSASSTTSGPEICGKSCSDTDLRIEETDDNKSKSNRGALQIISSTDKASTVRLTIRLTKEEVSSLLSVDGNNLMEDIVAPLIKLSITNKPQKSWDSLSRQWEPSLDTISE</sequence>
<keyword evidence="2" id="KW-1185">Reference proteome</keyword>
<protein>
    <submittedName>
        <fullName evidence="1">Uncharacterized protein</fullName>
    </submittedName>
</protein>
<accession>A0AA38C7R4</accession>
<feature type="non-terminal residue" evidence="1">
    <location>
        <position position="1"/>
    </location>
</feature>
<dbReference type="EMBL" id="JAHRHJ020000011">
    <property type="protein sequence ID" value="KAH9295547.1"/>
    <property type="molecule type" value="Genomic_DNA"/>
</dbReference>
<proteinExistence type="predicted"/>
<comment type="caution">
    <text evidence="1">The sequence shown here is derived from an EMBL/GenBank/DDBJ whole genome shotgun (WGS) entry which is preliminary data.</text>
</comment>
<dbReference type="OMA" id="SGFTSEW"/>
<dbReference type="Proteomes" id="UP000824469">
    <property type="component" value="Unassembled WGS sequence"/>
</dbReference>
<name>A0AA38C7R4_TAXCH</name>
<reference evidence="1 2" key="1">
    <citation type="journal article" date="2021" name="Nat. Plants">
        <title>The Taxus genome provides insights into paclitaxel biosynthesis.</title>
        <authorList>
            <person name="Xiong X."/>
            <person name="Gou J."/>
            <person name="Liao Q."/>
            <person name="Li Y."/>
            <person name="Zhou Q."/>
            <person name="Bi G."/>
            <person name="Li C."/>
            <person name="Du R."/>
            <person name="Wang X."/>
            <person name="Sun T."/>
            <person name="Guo L."/>
            <person name="Liang H."/>
            <person name="Lu P."/>
            <person name="Wu Y."/>
            <person name="Zhang Z."/>
            <person name="Ro D.K."/>
            <person name="Shang Y."/>
            <person name="Huang S."/>
            <person name="Yan J."/>
        </authorList>
    </citation>
    <scope>NUCLEOTIDE SEQUENCE [LARGE SCALE GENOMIC DNA]</scope>
    <source>
        <strain evidence="1">Ta-2019</strain>
    </source>
</reference>
<organism evidence="1 2">
    <name type="scientific">Taxus chinensis</name>
    <name type="common">Chinese yew</name>
    <name type="synonym">Taxus wallichiana var. chinensis</name>
    <dbReference type="NCBI Taxonomy" id="29808"/>
    <lineage>
        <taxon>Eukaryota</taxon>
        <taxon>Viridiplantae</taxon>
        <taxon>Streptophyta</taxon>
        <taxon>Embryophyta</taxon>
        <taxon>Tracheophyta</taxon>
        <taxon>Spermatophyta</taxon>
        <taxon>Pinopsida</taxon>
        <taxon>Pinidae</taxon>
        <taxon>Conifers II</taxon>
        <taxon>Cupressales</taxon>
        <taxon>Taxaceae</taxon>
        <taxon>Taxus</taxon>
    </lineage>
</organism>
<evidence type="ECO:0000313" key="2">
    <source>
        <dbReference type="Proteomes" id="UP000824469"/>
    </source>
</evidence>
<evidence type="ECO:0000313" key="1">
    <source>
        <dbReference type="EMBL" id="KAH9295547.1"/>
    </source>
</evidence>
<dbReference type="InterPro" id="IPR025322">
    <property type="entry name" value="PADRE_dom"/>
</dbReference>
<dbReference type="PANTHER" id="PTHR33148:SF33">
    <property type="entry name" value="DUF4228 DOMAIN PROTEIN"/>
    <property type="match status" value="1"/>
</dbReference>
<dbReference type="Pfam" id="PF14009">
    <property type="entry name" value="PADRE"/>
    <property type="match status" value="1"/>
</dbReference>
<dbReference type="PANTHER" id="PTHR33148">
    <property type="entry name" value="PLASTID MOVEMENT IMPAIRED PROTEIN-RELATED"/>
    <property type="match status" value="1"/>
</dbReference>